<dbReference type="InterPro" id="IPR001434">
    <property type="entry name" value="OmcB-like_DUF11"/>
</dbReference>
<dbReference type="Pfam" id="PF00395">
    <property type="entry name" value="SLH"/>
    <property type="match status" value="2"/>
</dbReference>
<protein>
    <recommendedName>
        <fullName evidence="7">Big-1 domain-containing protein</fullName>
    </recommendedName>
</protein>
<dbReference type="InterPro" id="IPR003344">
    <property type="entry name" value="Big_1_dom"/>
</dbReference>
<evidence type="ECO:0000313" key="5">
    <source>
        <dbReference type="EMBL" id="BBI30811.1"/>
    </source>
</evidence>
<dbReference type="InterPro" id="IPR008964">
    <property type="entry name" value="Invasin/intimin_cell_adhesion"/>
</dbReference>
<gene>
    <name evidence="5" type="ORF">KCTCHS21_02100</name>
</gene>
<dbReference type="SUPFAM" id="SSF49373">
    <property type="entry name" value="Invasin/intimin cell-adhesion fragments"/>
    <property type="match status" value="1"/>
</dbReference>
<name>A0A3T1CYC8_9BACL</name>
<evidence type="ECO:0000256" key="1">
    <source>
        <dbReference type="ARBA" id="ARBA00010116"/>
    </source>
</evidence>
<evidence type="ECO:0000313" key="6">
    <source>
        <dbReference type="Proteomes" id="UP000289856"/>
    </source>
</evidence>
<dbReference type="EMBL" id="AP019400">
    <property type="protein sequence ID" value="BBI30811.1"/>
    <property type="molecule type" value="Genomic_DNA"/>
</dbReference>
<dbReference type="PANTHER" id="PTHR34819">
    <property type="entry name" value="LARGE CYSTEINE-RICH PERIPLASMIC PROTEIN OMCB"/>
    <property type="match status" value="1"/>
</dbReference>
<dbReference type="OrthoDB" id="283370at2"/>
<dbReference type="InterPro" id="IPR008969">
    <property type="entry name" value="CarboxyPept-like_regulatory"/>
</dbReference>
<evidence type="ECO:0000259" key="4">
    <source>
        <dbReference type="PROSITE" id="PS51272"/>
    </source>
</evidence>
<evidence type="ECO:0008006" key="7">
    <source>
        <dbReference type="Google" id="ProtNLM"/>
    </source>
</evidence>
<sequence>MIRLKKHLSILLSALLVLQLFSSLIGVGSVSASPGTPYIGSQIDFWVTGVNDTPQSKLRDKQRGNPLAELVLGVETEIVLHAKNKAAAGSGKTAYNVGLELVLPDGIVLASSESPSTLEPQSDGSTIAFWKDIKDLAGNEEFEFPVKVKVTDNYLKKAPPAAVKYGDSLPIKSSLYASSDARQLYYEAIAPTSQVTTNVKVVPFSVRIIHDAKNVKGAGSDLTVPVGGAEWGELPYTVKIINNTRDITTFSKFTQTVGGALEVYGFAGATTSAQTVSGSDRKIEWTGLSLTAGASKQLTFKTAYFHKDIVSGVENQGAVITHGTERNISFAYTANVNGVTYTDDALHPVAAKSVSHDIVVYKSVALPTGKSTIGYGDVLKYTLTVKVNEYESVSNVHVKDTIGDGQTFVKYISTPGTVASPTKSGGKTVLDWDLGTLSYSDAAKRQITLEYEVKVDNAWTAAHGEGPIVANDVLVNDVEVSGETVSSGVVKDSDYTEVYVGTPTINERITMVNGGTIVRGSPVNPQTQSVTVGDNVDFHVGYDAIGLQAKQHNVRIYDYLPLGTTLVGDPTSYVIDTIVPTYDPVQNLLIWDWAAVNRKINEGQLAELFKEIKVLVTDNTSSVKKDKGAKNLVKLSYENSDGIVESKRQEVKLVYEEPEVIISRSVNKTTNLVGTDEVTITLTLTNTGTTPAYHVKLTETVPTDLTTPQPFGSYTFTAVGNVLSFAEVPQINPGQSVIVQYKANVINPIGAAREIVLEKAAWTYVGQNDTNIVHRTYNGLETTQTKLYAKSPVITKEVVDTSNDKNNLRVGDWVVYKVDVQVPANTIAYAPSVINEIPNNETLTNIYKNYDTSTHVGTIPVTATPVAGKVTINVPSPAAGDRYTYYYKTTVNRINPGAQEDHQSDAWFEWNDDSSLSTPPHHHSISPVAKVTVTVKAPQLEITLSPNAASMKKGDSAKQFTATVRNKGKNTAYSFTPTAVLPAGFIFGANPNNYNISGQTISFGLVTSLAPNAEIAYTFNAALDHVEGAGSTKSITGNTGDYYSKDTDGTKYDYTIGTSAITVPSVTITNAITATSSGDLTKIRPGDTVDYQIIVTVPKGTQAFDLVVKDTLANLGNFDIVNKPQSLAASGNILTATLENQDATLNEIVHTFNLQLRAKTDKFLVGDPTVYSTSAIAYWNTSSGVGPVQTAPATTSITVVQPVLGISAVAIAAPNKIFNNDNKEISVSFRLTNAGTSVAKNASVKVNLPVGVAVKTGTISDNGVLNGVGNEITWTGLSGSNQDVTFVVTSTTAVSPGSTLNINATLLSYNSRDAEPTKEYTPNAQAQQVLTIAPVTATASITSTTNNSVTTVRPGDEVTYKLAINIPINTTTFNTRLDELTTLTGLTIISVKPVGGSTITPTAEHIFPLGDLVGALTPIEYEIVAKVRTDQSPNQNPYTATYTPILTYDSLKVSGTPKPVTVTALDISVAEPKLSLLLSGTKTQFDEADETITYTLKVTNGGQSPAFNPALELTLPTGVHFVDVGSEAVVTVIGDGTVPSVHFTWAPGTIAAGAYKELVFTASPDAATEVKKAFDIDFTLLQYFSLPNSGGKQYASLNSNKLNVTIEGAHLLNTAPDQRVAAAQDATFEHTLTNTGAGADTFDVSAVFPYSADVYVDGIKVIDNKSAVDALLANIPLPPGGTSTLKWVIHVPEGTPYDNDNPQLINLEAKGIISLKSTLATDKLYIVGSELDGWTGSQARIGWTEPTFAPGDPIKLSATSSNDIQKLKASYVYDGHTVDVLFTLDNPTTYVTDGYKIWSNVFTRLPDDILNGLGNSNSFQVTFEGLSSTDAVIQTDDWSSASTGANNAFTVRNSLIIKGLITDGSTAIGIPEAKVTLYNEDANHLLVATVTADTNGDYNFGQQKAARYSLVVEKEGYASGQTQFFALASSADTEIVVDVALTAYKLALDANPSTIVGDGHSQSRLTATITDLEGNPVAGLPVTFTAPPGKGSFPSGATAVTDANGKASVLFQSSQISGILSERFPVTATAFDTSHNKLAQANIIVTFEPASIEGIVTEMVNGVAVPVSGAVVVISKDFDNDGVIDFTGTAVTGADGKYTIAIPRGNVQYDLVITKPVQVGGHTENIAFQQTVTAGNISGLGNDVFVPNKGATGIILFSLSGGGAGLLAPALQSKLTVRLLDITSNAQVGASEPLALNGTFSLKNVPQGSYKLELSYELAPGRSIIVNGTVNGLPTVQVTQGGELNIIQELIDPYGKITDYDTNAPIEGAHVELYYADTPRNILKGLVPNTPVSLPAIVGFAPNDNASPQDSDAAGDYAFMVYDHTDYYLRVTKPGYHGYISPTISVELDIVRHDLTLSRIVSTGPSNGSGGGGTIPLPGQRDLAAHLYSDKASYEEGSEITYTVVYTNKTNEIAHGVVVQAEVPLFTSVSDAANGSVNGNLISWKIGDLPAGGKGTIVYKVKVQATGLLKAEVRVDNTATITSTDNLINVDDDTSKLQVLLFSKRYAEQRHTRYILGYPDGEFKSQRTITRAEIAAIFARLLDLRSTVTGAKLFPDVEPTFWAGGYIEATVKAGLFSGYEDKTFRPNNAITRAELSQVISKYLKLTAPAPADLHFTDIGQHWAKNAIEEIYRYHIISGYPDGTFGPGRKMIRAEAVAMINRLLFRGPLTQTGQTFPDVSPSFWAFGDVEESVKSHSYKRNSDGSESMTELIPEPIW</sequence>
<dbReference type="SUPFAM" id="SSF49464">
    <property type="entry name" value="Carboxypeptidase regulatory domain-like"/>
    <property type="match status" value="1"/>
</dbReference>
<dbReference type="InterPro" id="IPR051172">
    <property type="entry name" value="Chlamydia_OmcB"/>
</dbReference>
<dbReference type="PROSITE" id="PS51272">
    <property type="entry name" value="SLH"/>
    <property type="match status" value="3"/>
</dbReference>
<feature type="domain" description="SLH" evidence="4">
    <location>
        <begin position="2486"/>
        <end position="2549"/>
    </location>
</feature>
<dbReference type="Gene3D" id="2.60.40.1120">
    <property type="entry name" value="Carboxypeptidase-like, regulatory domain"/>
    <property type="match status" value="2"/>
</dbReference>
<dbReference type="PANTHER" id="PTHR34819:SF3">
    <property type="entry name" value="CELL SURFACE PROTEIN"/>
    <property type="match status" value="1"/>
</dbReference>
<organism evidence="5 6">
    <name type="scientific">Cohnella abietis</name>
    <dbReference type="NCBI Taxonomy" id="2507935"/>
    <lineage>
        <taxon>Bacteria</taxon>
        <taxon>Bacillati</taxon>
        <taxon>Bacillota</taxon>
        <taxon>Bacilli</taxon>
        <taxon>Bacillales</taxon>
        <taxon>Paenibacillaceae</taxon>
        <taxon>Cohnella</taxon>
    </lineage>
</organism>
<reference evidence="5 6" key="1">
    <citation type="submission" date="2019-01" db="EMBL/GenBank/DDBJ databases">
        <title>Complete genome sequence of Cohnella hallensis HS21 isolated from Korean fir (Abies koreana) rhizospheric soil.</title>
        <authorList>
            <person name="Jiang L."/>
            <person name="Kang S.W."/>
            <person name="Kim S."/>
            <person name="Jung J."/>
            <person name="Kim C.Y."/>
            <person name="Kim D.H."/>
            <person name="Kim S.W."/>
            <person name="Lee J."/>
        </authorList>
    </citation>
    <scope>NUCLEOTIDE SEQUENCE [LARGE SCALE GENOMIC DNA]</scope>
    <source>
        <strain evidence="5 6">HS21</strain>
    </source>
</reference>
<dbReference type="NCBIfam" id="TIGR01451">
    <property type="entry name" value="B_ant_repeat"/>
    <property type="match status" value="2"/>
</dbReference>
<feature type="domain" description="SLH" evidence="4">
    <location>
        <begin position="2550"/>
        <end position="2613"/>
    </location>
</feature>
<dbReference type="Gene3D" id="2.60.40.10">
    <property type="entry name" value="Immunoglobulins"/>
    <property type="match status" value="1"/>
</dbReference>
<dbReference type="SMART" id="SM00634">
    <property type="entry name" value="BID_1"/>
    <property type="match status" value="1"/>
</dbReference>
<comment type="similarity">
    <text evidence="1">Belongs to the intimin/invasin family.</text>
</comment>
<feature type="domain" description="Big-1" evidence="3">
    <location>
        <begin position="1945"/>
        <end position="2048"/>
    </location>
</feature>
<dbReference type="Pfam" id="PF02369">
    <property type="entry name" value="Big_1"/>
    <property type="match status" value="1"/>
</dbReference>
<dbReference type="PROSITE" id="PS51127">
    <property type="entry name" value="BIG1"/>
    <property type="match status" value="1"/>
</dbReference>
<dbReference type="Pfam" id="PF13620">
    <property type="entry name" value="CarboxypepD_reg"/>
    <property type="match status" value="1"/>
</dbReference>
<feature type="domain" description="SLH" evidence="4">
    <location>
        <begin position="2615"/>
        <end position="2673"/>
    </location>
</feature>
<dbReference type="InterPro" id="IPR013783">
    <property type="entry name" value="Ig-like_fold"/>
</dbReference>
<dbReference type="Proteomes" id="UP000289856">
    <property type="component" value="Chromosome"/>
</dbReference>
<dbReference type="Pfam" id="PF01345">
    <property type="entry name" value="DUF11"/>
    <property type="match status" value="3"/>
</dbReference>
<keyword evidence="6" id="KW-1185">Reference proteome</keyword>
<dbReference type="SUPFAM" id="SSF49478">
    <property type="entry name" value="Cna protein B-type domain"/>
    <property type="match status" value="1"/>
</dbReference>
<dbReference type="InterPro" id="IPR001119">
    <property type="entry name" value="SLH_dom"/>
</dbReference>
<proteinExistence type="inferred from homology"/>
<dbReference type="InterPro" id="IPR047589">
    <property type="entry name" value="DUF11_rpt"/>
</dbReference>
<evidence type="ECO:0000256" key="2">
    <source>
        <dbReference type="SAM" id="MobiDB-lite"/>
    </source>
</evidence>
<evidence type="ECO:0000259" key="3">
    <source>
        <dbReference type="PROSITE" id="PS51127"/>
    </source>
</evidence>
<dbReference type="KEGG" id="cohn:KCTCHS21_02100"/>
<accession>A0A3T1CYC8</accession>
<dbReference type="RefSeq" id="WP_130604733.1">
    <property type="nucleotide sequence ID" value="NZ_AP019400.1"/>
</dbReference>
<feature type="region of interest" description="Disordered" evidence="2">
    <location>
        <begin position="2696"/>
        <end position="2716"/>
    </location>
</feature>